<keyword evidence="6" id="KW-1015">Disulfide bond</keyword>
<dbReference type="FunFam" id="2.40.70.10:FF:000026">
    <property type="entry name" value="Endothiapepsin"/>
    <property type="match status" value="1"/>
</dbReference>
<feature type="signal peptide" evidence="8">
    <location>
        <begin position="1"/>
        <end position="20"/>
    </location>
</feature>
<keyword evidence="3 7" id="KW-0064">Aspartyl protease</keyword>
<protein>
    <submittedName>
        <fullName evidence="10">Aspartyl protease</fullName>
    </submittedName>
</protein>
<keyword evidence="8" id="KW-0732">Signal</keyword>
<feature type="active site" evidence="5">
    <location>
        <position position="106"/>
    </location>
</feature>
<name>A0AAQ3M9N9_9PEZI</name>
<keyword evidence="4 7" id="KW-0378">Hydrolase</keyword>
<evidence type="ECO:0000256" key="6">
    <source>
        <dbReference type="PIRSR" id="PIRSR601461-2"/>
    </source>
</evidence>
<dbReference type="GO" id="GO:0004190">
    <property type="term" value="F:aspartic-type endopeptidase activity"/>
    <property type="evidence" value="ECO:0007669"/>
    <property type="project" value="UniProtKB-KW"/>
</dbReference>
<dbReference type="GO" id="GO:0006508">
    <property type="term" value="P:proteolysis"/>
    <property type="evidence" value="ECO:0007669"/>
    <property type="project" value="UniProtKB-KW"/>
</dbReference>
<reference evidence="10 11" key="1">
    <citation type="submission" date="2023-11" db="EMBL/GenBank/DDBJ databases">
        <title>An acidophilic fungus is an integral part of prey digestion in a carnivorous sundew plant.</title>
        <authorList>
            <person name="Tsai I.J."/>
        </authorList>
    </citation>
    <scope>NUCLEOTIDE SEQUENCE [LARGE SCALE GENOMIC DNA]</scope>
    <source>
        <strain evidence="10">169a</strain>
    </source>
</reference>
<evidence type="ECO:0000256" key="1">
    <source>
        <dbReference type="ARBA" id="ARBA00007447"/>
    </source>
</evidence>
<dbReference type="CDD" id="cd06097">
    <property type="entry name" value="Aspergillopepsin_like"/>
    <property type="match status" value="1"/>
</dbReference>
<dbReference type="SUPFAM" id="SSF50630">
    <property type="entry name" value="Acid proteases"/>
    <property type="match status" value="1"/>
</dbReference>
<evidence type="ECO:0000256" key="3">
    <source>
        <dbReference type="ARBA" id="ARBA00022750"/>
    </source>
</evidence>
<organism evidence="10 11">
    <name type="scientific">Acrodontium crateriforme</name>
    <dbReference type="NCBI Taxonomy" id="150365"/>
    <lineage>
        <taxon>Eukaryota</taxon>
        <taxon>Fungi</taxon>
        <taxon>Dikarya</taxon>
        <taxon>Ascomycota</taxon>
        <taxon>Pezizomycotina</taxon>
        <taxon>Dothideomycetes</taxon>
        <taxon>Dothideomycetidae</taxon>
        <taxon>Mycosphaerellales</taxon>
        <taxon>Teratosphaeriaceae</taxon>
        <taxon>Acrodontium</taxon>
    </lineage>
</organism>
<dbReference type="PROSITE" id="PS51767">
    <property type="entry name" value="PEPTIDASE_A1"/>
    <property type="match status" value="1"/>
</dbReference>
<keyword evidence="11" id="KW-1185">Reference proteome</keyword>
<evidence type="ECO:0000313" key="10">
    <source>
        <dbReference type="EMBL" id="WPH02738.1"/>
    </source>
</evidence>
<dbReference type="Pfam" id="PF00026">
    <property type="entry name" value="Asp"/>
    <property type="match status" value="1"/>
</dbReference>
<proteinExistence type="inferred from homology"/>
<dbReference type="Proteomes" id="UP001303373">
    <property type="component" value="Chromosome 9"/>
</dbReference>
<dbReference type="PROSITE" id="PS00141">
    <property type="entry name" value="ASP_PROTEASE"/>
    <property type="match status" value="1"/>
</dbReference>
<feature type="domain" description="Peptidase A1" evidence="9">
    <location>
        <begin position="90"/>
        <end position="399"/>
    </location>
</feature>
<dbReference type="PANTHER" id="PTHR47966:SF2">
    <property type="entry name" value="ASPERGILLOPEPSIN-1-RELATED"/>
    <property type="match status" value="1"/>
</dbReference>
<evidence type="ECO:0000259" key="9">
    <source>
        <dbReference type="PROSITE" id="PS51767"/>
    </source>
</evidence>
<evidence type="ECO:0000256" key="2">
    <source>
        <dbReference type="ARBA" id="ARBA00022670"/>
    </source>
</evidence>
<accession>A0AAQ3M9N9</accession>
<gene>
    <name evidence="10" type="ORF">R9X50_00560600</name>
</gene>
<dbReference type="InterPro" id="IPR034163">
    <property type="entry name" value="Aspergillopepsin-like_cat_dom"/>
</dbReference>
<dbReference type="Gene3D" id="2.40.70.10">
    <property type="entry name" value="Acid Proteases"/>
    <property type="match status" value="2"/>
</dbReference>
<sequence>MPSFAQVSIALFAFTALVSAAPTETSRQSDGGIRLNQIAAGYSVKSGHVALAQALQKYKLPVPEKVAARAAADLQKGSVTTTPQENDIDYLTPVTIGRNTLNLDIDTGSSDLWVLSTKSPKDLSSGHKLYNPSTGKLVKGATWSIFYADFSFAEGIVYTDKVSVGGVAASKQAVEVAIQASGSFVSNKPSSGLLGLAFSQGNTIQPVSMPTFFDSIRDSLPQKLFAVDLKYHAPGTYDFGFIDSTKYKGEITWTKVWTNELGPWGFNAGGVSVGSAKVGTEKIGRAIADTGTSLLLTTDDAASTYWKAVKSAKNDGDGWEFNCTEKLPKFNVEIEGTTFTIPGKYMNYALDSDTGKCYGGIQGGAGQESIFGDVFLKAVYAIFENKGKSDGSSARLGFAKQV</sequence>
<evidence type="ECO:0000256" key="7">
    <source>
        <dbReference type="RuleBase" id="RU000454"/>
    </source>
</evidence>
<feature type="active site" evidence="5">
    <location>
        <position position="289"/>
    </location>
</feature>
<keyword evidence="2 7" id="KW-0645">Protease</keyword>
<evidence type="ECO:0000256" key="5">
    <source>
        <dbReference type="PIRSR" id="PIRSR601461-1"/>
    </source>
</evidence>
<evidence type="ECO:0000256" key="8">
    <source>
        <dbReference type="SAM" id="SignalP"/>
    </source>
</evidence>
<dbReference type="InterPro" id="IPR001461">
    <property type="entry name" value="Aspartic_peptidase_A1"/>
</dbReference>
<evidence type="ECO:0000256" key="4">
    <source>
        <dbReference type="ARBA" id="ARBA00022801"/>
    </source>
</evidence>
<evidence type="ECO:0000313" key="11">
    <source>
        <dbReference type="Proteomes" id="UP001303373"/>
    </source>
</evidence>
<dbReference type="PRINTS" id="PR00792">
    <property type="entry name" value="PEPSIN"/>
</dbReference>
<dbReference type="InterPro" id="IPR033121">
    <property type="entry name" value="PEPTIDASE_A1"/>
</dbReference>
<feature type="chain" id="PRO_5042912203" evidence="8">
    <location>
        <begin position="21"/>
        <end position="402"/>
    </location>
</feature>
<feature type="disulfide bond" evidence="6">
    <location>
        <begin position="323"/>
        <end position="357"/>
    </location>
</feature>
<dbReference type="InterPro" id="IPR021109">
    <property type="entry name" value="Peptidase_aspartic_dom_sf"/>
</dbReference>
<comment type="similarity">
    <text evidence="1 7">Belongs to the peptidase A1 family.</text>
</comment>
<dbReference type="EMBL" id="CP138588">
    <property type="protein sequence ID" value="WPH02738.1"/>
    <property type="molecule type" value="Genomic_DNA"/>
</dbReference>
<dbReference type="PANTHER" id="PTHR47966">
    <property type="entry name" value="BETA-SITE APP-CLEAVING ENZYME, ISOFORM A-RELATED"/>
    <property type="match status" value="1"/>
</dbReference>
<dbReference type="InterPro" id="IPR001969">
    <property type="entry name" value="Aspartic_peptidase_AS"/>
</dbReference>
<dbReference type="AlphaFoldDB" id="A0AAQ3M9N9"/>